<organism evidence="1 2">
    <name type="scientific">Triparma laevis f. longispina</name>
    <dbReference type="NCBI Taxonomy" id="1714387"/>
    <lineage>
        <taxon>Eukaryota</taxon>
        <taxon>Sar</taxon>
        <taxon>Stramenopiles</taxon>
        <taxon>Ochrophyta</taxon>
        <taxon>Bolidophyceae</taxon>
        <taxon>Parmales</taxon>
        <taxon>Triparmaceae</taxon>
        <taxon>Triparma</taxon>
    </lineage>
</organism>
<keyword evidence="2" id="KW-1185">Reference proteome</keyword>
<evidence type="ECO:0000313" key="2">
    <source>
        <dbReference type="Proteomes" id="UP001165122"/>
    </source>
</evidence>
<sequence length="196" mass="23307">MPILPEDVMGEIVAFYEFNDLQSIAQVSRILWVSAKRRRSEIIKQKLRNKELRRMVKEWCKHPSSAENRYGHISHWNLSNITSMSSLFGMTFEEGRRNDHWNKDFNEDLSKWDLSNVQDTQEMFKCARSFEGKNIGCWNVERVRNMEGMFKGAVSFNCDLSDWKIEKVTNMKEIFWVTSSFSYKEKLKIKSSWKLL</sequence>
<comment type="caution">
    <text evidence="1">The sequence shown here is derived from an EMBL/GenBank/DDBJ whole genome shotgun (WGS) entry which is preliminary data.</text>
</comment>
<dbReference type="AlphaFoldDB" id="A0A9W6ZW24"/>
<dbReference type="InterPro" id="IPR005046">
    <property type="entry name" value="DUF285"/>
</dbReference>
<accession>A0A9W6ZW24</accession>
<dbReference type="OrthoDB" id="46911at2759"/>
<dbReference type="EMBL" id="BRXW01000474">
    <property type="protein sequence ID" value="GMH57960.1"/>
    <property type="molecule type" value="Genomic_DNA"/>
</dbReference>
<evidence type="ECO:0000313" key="1">
    <source>
        <dbReference type="EMBL" id="GMH57960.1"/>
    </source>
</evidence>
<dbReference type="Pfam" id="PF03382">
    <property type="entry name" value="DUF285"/>
    <property type="match status" value="1"/>
</dbReference>
<reference evidence="2" key="1">
    <citation type="journal article" date="2023" name="Commun. Biol.">
        <title>Genome analysis of Parmales, the sister group of diatoms, reveals the evolutionary specialization of diatoms from phago-mixotrophs to photoautotrophs.</title>
        <authorList>
            <person name="Ban H."/>
            <person name="Sato S."/>
            <person name="Yoshikawa S."/>
            <person name="Yamada K."/>
            <person name="Nakamura Y."/>
            <person name="Ichinomiya M."/>
            <person name="Sato N."/>
            <person name="Blanc-Mathieu R."/>
            <person name="Endo H."/>
            <person name="Kuwata A."/>
            <person name="Ogata H."/>
        </authorList>
    </citation>
    <scope>NUCLEOTIDE SEQUENCE [LARGE SCALE GENOMIC DNA]</scope>
    <source>
        <strain evidence="2">NIES 3700</strain>
    </source>
</reference>
<proteinExistence type="predicted"/>
<name>A0A9W6ZW24_9STRA</name>
<dbReference type="Proteomes" id="UP001165122">
    <property type="component" value="Unassembled WGS sequence"/>
</dbReference>
<gene>
    <name evidence="1" type="ORF">TrLO_g7280</name>
</gene>
<protein>
    <submittedName>
        <fullName evidence="1">Uncharacterized protein</fullName>
    </submittedName>
</protein>